<evidence type="ECO:0000313" key="9">
    <source>
        <dbReference type="EMBL" id="OMO71135.1"/>
    </source>
</evidence>
<dbReference type="InterPro" id="IPR007527">
    <property type="entry name" value="Znf_SWIM"/>
</dbReference>
<evidence type="ECO:0000256" key="3">
    <source>
        <dbReference type="ARBA" id="ARBA00022771"/>
    </source>
</evidence>
<accession>A0A1R3HL80</accession>
<evidence type="ECO:0000256" key="7">
    <source>
        <dbReference type="SAM" id="MobiDB-lite"/>
    </source>
</evidence>
<dbReference type="InterPro" id="IPR006564">
    <property type="entry name" value="Znf_PMZ"/>
</dbReference>
<dbReference type="PROSITE" id="PS50966">
    <property type="entry name" value="ZF_SWIM"/>
    <property type="match status" value="1"/>
</dbReference>
<evidence type="ECO:0000256" key="2">
    <source>
        <dbReference type="ARBA" id="ARBA00022723"/>
    </source>
</evidence>
<evidence type="ECO:0000256" key="4">
    <source>
        <dbReference type="ARBA" id="ARBA00022833"/>
    </source>
</evidence>
<feature type="region of interest" description="Disordered" evidence="7">
    <location>
        <begin position="160"/>
        <end position="239"/>
    </location>
</feature>
<feature type="domain" description="SWIM-type" evidence="8">
    <location>
        <begin position="22"/>
        <end position="58"/>
    </location>
</feature>
<comment type="subcellular location">
    <subcellularLocation>
        <location evidence="6">Nucleus</location>
    </subcellularLocation>
</comment>
<dbReference type="EMBL" id="AWWV01011700">
    <property type="protein sequence ID" value="OMO71135.1"/>
    <property type="molecule type" value="Genomic_DNA"/>
</dbReference>
<evidence type="ECO:0000313" key="10">
    <source>
        <dbReference type="Proteomes" id="UP000188268"/>
    </source>
</evidence>
<comment type="caution">
    <text evidence="9">The sequence shown here is derived from an EMBL/GenBank/DDBJ whole genome shotgun (WGS) entry which is preliminary data.</text>
</comment>
<evidence type="ECO:0000256" key="5">
    <source>
        <dbReference type="PROSITE-ProRule" id="PRU00325"/>
    </source>
</evidence>
<evidence type="ECO:0000256" key="1">
    <source>
        <dbReference type="ARBA" id="ARBA00005889"/>
    </source>
</evidence>
<dbReference type="PANTHER" id="PTHR31669:SF251">
    <property type="entry name" value="PROTEIN FAR1-RELATED SEQUENCE"/>
    <property type="match status" value="1"/>
</dbReference>
<keyword evidence="3 5" id="KW-0863">Zinc-finger</keyword>
<dbReference type="AlphaFoldDB" id="A0A1R3HL80"/>
<keyword evidence="2 6" id="KW-0479">Metal-binding</keyword>
<organism evidence="9 10">
    <name type="scientific">Corchorus capsularis</name>
    <name type="common">Jute</name>
    <dbReference type="NCBI Taxonomy" id="210143"/>
    <lineage>
        <taxon>Eukaryota</taxon>
        <taxon>Viridiplantae</taxon>
        <taxon>Streptophyta</taxon>
        <taxon>Embryophyta</taxon>
        <taxon>Tracheophyta</taxon>
        <taxon>Spermatophyta</taxon>
        <taxon>Magnoliopsida</taxon>
        <taxon>eudicotyledons</taxon>
        <taxon>Gunneridae</taxon>
        <taxon>Pentapetalae</taxon>
        <taxon>rosids</taxon>
        <taxon>malvids</taxon>
        <taxon>Malvales</taxon>
        <taxon>Malvaceae</taxon>
        <taxon>Grewioideae</taxon>
        <taxon>Apeibeae</taxon>
        <taxon>Corchorus</taxon>
    </lineage>
</organism>
<evidence type="ECO:0000259" key="8">
    <source>
        <dbReference type="PROSITE" id="PS50966"/>
    </source>
</evidence>
<protein>
    <recommendedName>
        <fullName evidence="6">Protein FAR1-RELATED SEQUENCE</fullName>
    </recommendedName>
</protein>
<dbReference type="PANTHER" id="PTHR31669">
    <property type="entry name" value="PROTEIN FAR1-RELATED SEQUENCE 10-RELATED"/>
    <property type="match status" value="1"/>
</dbReference>
<feature type="compositionally biased region" description="Basic and acidic residues" evidence="7">
    <location>
        <begin position="198"/>
        <end position="215"/>
    </location>
</feature>
<dbReference type="SMART" id="SM00575">
    <property type="entry name" value="ZnF_PMZ"/>
    <property type="match status" value="1"/>
</dbReference>
<dbReference type="Gramene" id="OMO71135">
    <property type="protein sequence ID" value="OMO71135"/>
    <property type="gene ID" value="CCACVL1_18424"/>
</dbReference>
<comment type="similarity">
    <text evidence="1 6">Belongs to the FHY3/FAR1 family.</text>
</comment>
<dbReference type="InterPro" id="IPR031052">
    <property type="entry name" value="FHY3/FAR1"/>
</dbReference>
<name>A0A1R3HL80_COCAP</name>
<feature type="compositionally biased region" description="Polar residues" evidence="7">
    <location>
        <begin position="217"/>
        <end position="226"/>
    </location>
</feature>
<sequence>MLTRNSVKTYHVVRHQRAQRVLEVIVDDEECMIKCSCKKFETEGIPCRHAVNIMKVENMTRIPEKMVLARWRTDCGKSLSRIFPFHFDVEETKIFRQASLCVLCNKICDDANFSNMAYDEAKAVLGNLHETLLRMKLEPNGGSSGASGRNEHQENAFNRGHALVGREGSSRRAGPRGTWRRFRHQNDGIEGEVNNDTARSHKEKMSVAGNGKDDSIVNISSGSSDDTSLDMPPSDGEDMTSSDNVYTFSYDYNSLNSFYPMYDPTPNNSECVALVLPPSVLLFFDGDMPVDTFRSEEKSIMRSKSNRWVK</sequence>
<keyword evidence="6" id="KW-0539">Nucleus</keyword>
<dbReference type="Proteomes" id="UP000188268">
    <property type="component" value="Unassembled WGS sequence"/>
</dbReference>
<comment type="function">
    <text evidence="6">Putative transcription activator involved in regulating light control of development.</text>
</comment>
<evidence type="ECO:0000256" key="6">
    <source>
        <dbReference type="RuleBase" id="RU367018"/>
    </source>
</evidence>
<dbReference type="GO" id="GO:0005634">
    <property type="term" value="C:nucleus"/>
    <property type="evidence" value="ECO:0007669"/>
    <property type="project" value="UniProtKB-SubCell"/>
</dbReference>
<proteinExistence type="inferred from homology"/>
<reference evidence="9 10" key="1">
    <citation type="submission" date="2013-09" db="EMBL/GenBank/DDBJ databases">
        <title>Corchorus capsularis genome sequencing.</title>
        <authorList>
            <person name="Alam M."/>
            <person name="Haque M.S."/>
            <person name="Islam M.S."/>
            <person name="Emdad E.M."/>
            <person name="Islam M.M."/>
            <person name="Ahmed B."/>
            <person name="Halim A."/>
            <person name="Hossen Q.M.M."/>
            <person name="Hossain M.Z."/>
            <person name="Ahmed R."/>
            <person name="Khan M.M."/>
            <person name="Islam R."/>
            <person name="Rashid M.M."/>
            <person name="Khan S.A."/>
            <person name="Rahman M.S."/>
            <person name="Alam M."/>
        </authorList>
    </citation>
    <scope>NUCLEOTIDE SEQUENCE [LARGE SCALE GENOMIC DNA]</scope>
    <source>
        <strain evidence="10">cv. CVL-1</strain>
        <tissue evidence="9">Whole seedling</tissue>
    </source>
</reference>
<keyword evidence="4 6" id="KW-0862">Zinc</keyword>
<dbReference type="GO" id="GO:0008270">
    <property type="term" value="F:zinc ion binding"/>
    <property type="evidence" value="ECO:0007669"/>
    <property type="project" value="UniProtKB-UniRule"/>
</dbReference>
<keyword evidence="10" id="KW-1185">Reference proteome</keyword>
<dbReference type="OrthoDB" id="1726951at2759"/>
<dbReference type="OMA" id="HAVNIMK"/>
<dbReference type="GO" id="GO:0006355">
    <property type="term" value="P:regulation of DNA-templated transcription"/>
    <property type="evidence" value="ECO:0007669"/>
    <property type="project" value="UniProtKB-UniRule"/>
</dbReference>
<dbReference type="Pfam" id="PF04434">
    <property type="entry name" value="SWIM"/>
    <property type="match status" value="1"/>
</dbReference>
<gene>
    <name evidence="9" type="ORF">CCACVL1_18424</name>
</gene>